<evidence type="ECO:0000256" key="6">
    <source>
        <dbReference type="ARBA" id="ARBA00023136"/>
    </source>
</evidence>
<dbReference type="PANTHER" id="PTHR21230">
    <property type="entry name" value="VESICLE TRANSPORT V-SNARE PROTEIN VTI1-RELATED"/>
    <property type="match status" value="1"/>
</dbReference>
<sequence>MESLYHQTNSLVLETQECFQKLAQLKGTDTQGVEAEIQARIDSITSNCERLDILVHKEPLGRRQNAKIRIDQLKYDNQHLQAALRSYQHDMFRKKQEEKEREELLSRRFTHNSARSESDTTILIDHSLQHNMSIQNANRGVDDLLKSGTNILENMRDQRHTLKNAHRRMMDIANTLGLSNTTMRLIEKRALEDKYILIGGMFLTSVIIILLIIYVA</sequence>
<reference evidence="13 14" key="1">
    <citation type="submission" date="2024-07" db="EMBL/GenBank/DDBJ databases">
        <title>Chromosome-level genome assembly of the water stick insect Ranatra chinensis (Heteroptera: Nepidae).</title>
        <authorList>
            <person name="Liu X."/>
        </authorList>
    </citation>
    <scope>NUCLEOTIDE SEQUENCE [LARGE SCALE GENOMIC DNA]</scope>
    <source>
        <strain evidence="13">Cailab_2021Rc</strain>
        <tissue evidence="13">Muscle</tissue>
    </source>
</reference>
<feature type="coiled-coil region" evidence="11">
    <location>
        <begin position="63"/>
        <end position="90"/>
    </location>
</feature>
<dbReference type="Gene3D" id="1.20.5.110">
    <property type="match status" value="1"/>
</dbReference>
<keyword evidence="3 10" id="KW-0653">Protein transport</keyword>
<comment type="function">
    <text evidence="7 10">Involved in transport of proteins from the cis/medial-Golgi to the trans-Golgi network.</text>
</comment>
<dbReference type="CDD" id="cd15863">
    <property type="entry name" value="SNARE_GS27"/>
    <property type="match status" value="1"/>
</dbReference>
<evidence type="ECO:0000256" key="10">
    <source>
        <dbReference type="PIRNR" id="PIRNR028865"/>
    </source>
</evidence>
<dbReference type="SUPFAM" id="SSF58038">
    <property type="entry name" value="SNARE fusion complex"/>
    <property type="match status" value="1"/>
</dbReference>
<keyword evidence="14" id="KW-1185">Reference proteome</keyword>
<keyword evidence="6 10" id="KW-0472">Membrane</keyword>
<evidence type="ECO:0000256" key="4">
    <source>
        <dbReference type="ARBA" id="ARBA00022989"/>
    </source>
</evidence>
<keyword evidence="4 12" id="KW-1133">Transmembrane helix</keyword>
<dbReference type="Pfam" id="PF12352">
    <property type="entry name" value="V-SNARE_C"/>
    <property type="match status" value="1"/>
</dbReference>
<evidence type="ECO:0000256" key="3">
    <source>
        <dbReference type="ARBA" id="ARBA00022927"/>
    </source>
</evidence>
<comment type="similarity">
    <text evidence="9 10">Belongs to the GOSR2 family.</text>
</comment>
<organism evidence="13 14">
    <name type="scientific">Ranatra chinensis</name>
    <dbReference type="NCBI Taxonomy" id="642074"/>
    <lineage>
        <taxon>Eukaryota</taxon>
        <taxon>Metazoa</taxon>
        <taxon>Ecdysozoa</taxon>
        <taxon>Arthropoda</taxon>
        <taxon>Hexapoda</taxon>
        <taxon>Insecta</taxon>
        <taxon>Pterygota</taxon>
        <taxon>Neoptera</taxon>
        <taxon>Paraneoptera</taxon>
        <taxon>Hemiptera</taxon>
        <taxon>Heteroptera</taxon>
        <taxon>Panheteroptera</taxon>
        <taxon>Nepomorpha</taxon>
        <taxon>Nepidae</taxon>
        <taxon>Ranatrinae</taxon>
        <taxon>Ranatra</taxon>
    </lineage>
</organism>
<protein>
    <recommendedName>
        <fullName evidence="15">Golgi SNAP receptor complex member 2</fullName>
    </recommendedName>
</protein>
<evidence type="ECO:0000256" key="5">
    <source>
        <dbReference type="ARBA" id="ARBA00023034"/>
    </source>
</evidence>
<accession>A0ABD0YY94</accession>
<keyword evidence="11" id="KW-0175">Coiled coil</keyword>
<gene>
    <name evidence="13" type="ORF">AAG570_000743</name>
</gene>
<dbReference type="EMBL" id="JBFDAA010000001">
    <property type="protein sequence ID" value="KAL1140815.1"/>
    <property type="molecule type" value="Genomic_DNA"/>
</dbReference>
<comment type="caution">
    <text evidence="13">The sequence shown here is derived from an EMBL/GenBank/DDBJ whole genome shotgun (WGS) entry which is preliminary data.</text>
</comment>
<dbReference type="AlphaFoldDB" id="A0ABD0YY94"/>
<dbReference type="InterPro" id="IPR027027">
    <property type="entry name" value="GOSR2/Membrin/Bos1"/>
</dbReference>
<keyword evidence="2 12" id="KW-0812">Transmembrane</keyword>
<evidence type="ECO:0000256" key="1">
    <source>
        <dbReference type="ARBA" id="ARBA00022448"/>
    </source>
</evidence>
<evidence type="ECO:0000256" key="11">
    <source>
        <dbReference type="SAM" id="Coils"/>
    </source>
</evidence>
<evidence type="ECO:0000313" key="14">
    <source>
        <dbReference type="Proteomes" id="UP001558652"/>
    </source>
</evidence>
<proteinExistence type="inferred from homology"/>
<keyword evidence="1 10" id="KW-0813">Transport</keyword>
<feature type="transmembrane region" description="Helical" evidence="12">
    <location>
        <begin position="195"/>
        <end position="215"/>
    </location>
</feature>
<dbReference type="PANTHER" id="PTHR21230:SF1">
    <property type="entry name" value="GOLGI SNAP RECEPTOR COMPLEX MEMBER 2"/>
    <property type="match status" value="1"/>
</dbReference>
<evidence type="ECO:0000256" key="9">
    <source>
        <dbReference type="ARBA" id="ARBA00038172"/>
    </source>
</evidence>
<dbReference type="Proteomes" id="UP001558652">
    <property type="component" value="Unassembled WGS sequence"/>
</dbReference>
<comment type="subcellular location">
    <subcellularLocation>
        <location evidence="8">Golgi apparatus</location>
        <location evidence="8">cis-Golgi network membrane</location>
        <topology evidence="8">Single-pass type IV membrane protein</topology>
    </subcellularLocation>
</comment>
<dbReference type="GO" id="GO:0015031">
    <property type="term" value="P:protein transport"/>
    <property type="evidence" value="ECO:0007669"/>
    <property type="project" value="UniProtKB-KW"/>
</dbReference>
<keyword evidence="5" id="KW-0333">Golgi apparatus</keyword>
<dbReference type="GO" id="GO:0005794">
    <property type="term" value="C:Golgi apparatus"/>
    <property type="evidence" value="ECO:0007669"/>
    <property type="project" value="UniProtKB-SubCell"/>
</dbReference>
<evidence type="ECO:0000256" key="8">
    <source>
        <dbReference type="ARBA" id="ARBA00037862"/>
    </source>
</evidence>
<dbReference type="PIRSF" id="PIRSF028865">
    <property type="entry name" value="Membrin-2"/>
    <property type="match status" value="1"/>
</dbReference>
<evidence type="ECO:0000256" key="7">
    <source>
        <dbReference type="ARBA" id="ARBA00037078"/>
    </source>
</evidence>
<evidence type="ECO:0008006" key="15">
    <source>
        <dbReference type="Google" id="ProtNLM"/>
    </source>
</evidence>
<evidence type="ECO:0000256" key="12">
    <source>
        <dbReference type="SAM" id="Phobius"/>
    </source>
</evidence>
<evidence type="ECO:0000313" key="13">
    <source>
        <dbReference type="EMBL" id="KAL1140815.1"/>
    </source>
</evidence>
<name>A0ABD0YY94_9HEMI</name>
<evidence type="ECO:0000256" key="2">
    <source>
        <dbReference type="ARBA" id="ARBA00022692"/>
    </source>
</evidence>